<protein>
    <submittedName>
        <fullName evidence="1">Uncharacterized protein</fullName>
    </submittedName>
</protein>
<dbReference type="EMBL" id="JASXSV010000001">
    <property type="protein sequence ID" value="MDP0587876.1"/>
    <property type="molecule type" value="Genomic_DNA"/>
</dbReference>
<comment type="caution">
    <text evidence="1">The sequence shown here is derived from an EMBL/GenBank/DDBJ whole genome shotgun (WGS) entry which is preliminary data.</text>
</comment>
<dbReference type="AlphaFoldDB" id="A0AA90NZ13"/>
<gene>
    <name evidence="1" type="ORF">QS748_01145</name>
</gene>
<proteinExistence type="predicted"/>
<name>A0AA90NZ13_9GAMM</name>
<evidence type="ECO:0000313" key="1">
    <source>
        <dbReference type="EMBL" id="MDP0587876.1"/>
    </source>
</evidence>
<reference evidence="1 2" key="1">
    <citation type="journal article" date="2023" name="bioRxiv">
        <title>An intranuclear bacterial parasite of deep-sea mussels expresses apoptosis inhibitors acquired from its host.</title>
        <authorList>
            <person name="Gonzalez Porras M.A."/>
            <person name="Assie A."/>
            <person name="Tietjen M."/>
            <person name="Violette M."/>
            <person name="Kleiner M."/>
            <person name="Gruber-Vodicka H."/>
            <person name="Dubilier N."/>
            <person name="Leisch N."/>
        </authorList>
    </citation>
    <scope>NUCLEOTIDE SEQUENCE [LARGE SCALE GENOMIC DNA]</scope>
    <source>
        <strain evidence="1">IAP13</strain>
    </source>
</reference>
<dbReference type="Proteomes" id="UP001178148">
    <property type="component" value="Unassembled WGS sequence"/>
</dbReference>
<evidence type="ECO:0000313" key="2">
    <source>
        <dbReference type="Proteomes" id="UP001178148"/>
    </source>
</evidence>
<accession>A0AA90NZ13</accession>
<sequence>MPDNNNTISNLFALLDDEQTPIRRIPLTHDFQQELGTFFAQQQ</sequence>
<keyword evidence="2" id="KW-1185">Reference proteome</keyword>
<organism evidence="1 2">
    <name type="scientific">Candidatus Endonucleibacter bathymodioli</name>
    <dbReference type="NCBI Taxonomy" id="539814"/>
    <lineage>
        <taxon>Bacteria</taxon>
        <taxon>Pseudomonadati</taxon>
        <taxon>Pseudomonadota</taxon>
        <taxon>Gammaproteobacteria</taxon>
        <taxon>Oceanospirillales</taxon>
        <taxon>Endozoicomonadaceae</taxon>
        <taxon>Candidatus Endonucleibacter</taxon>
    </lineage>
</organism>